<name>A0A2I1RKI0_FAUOS</name>
<proteinExistence type="predicted"/>
<dbReference type="EMBL" id="PKJS01000002">
    <property type="protein sequence ID" value="PKZ69637.1"/>
    <property type="molecule type" value="Genomic_DNA"/>
</dbReference>
<gene>
    <name evidence="1" type="ORF">CYJ96_01675</name>
</gene>
<evidence type="ECO:0008006" key="3">
    <source>
        <dbReference type="Google" id="ProtNLM"/>
    </source>
</evidence>
<sequence>MLSKNLLLFVAVVSIIVTVIFSFIGNFNYHKAAHTYQTIEQQGIRTSAYSTKTRCNKGRGLSATRLYRYVVNQKQYFIDTVPEDPSLDICDKQSLGDSITIYYLPSNPNTKLSKTQLQQGVSSQISYYFLSIIFSIVFLAYWIGTKYSSYKECQKTRLIEK</sequence>
<organism evidence="1 2">
    <name type="scientific">Faucicola osloensis</name>
    <name type="common">Moraxella osloensis</name>
    <dbReference type="NCBI Taxonomy" id="34062"/>
    <lineage>
        <taxon>Bacteria</taxon>
        <taxon>Pseudomonadati</taxon>
        <taxon>Pseudomonadota</taxon>
        <taxon>Gammaproteobacteria</taxon>
        <taxon>Moraxellales</taxon>
        <taxon>Moraxellaceae</taxon>
        <taxon>Faucicola</taxon>
    </lineage>
</organism>
<dbReference type="AlphaFoldDB" id="A0A2I1RKI0"/>
<accession>A0A2I1RKI0</accession>
<dbReference type="Proteomes" id="UP000234914">
    <property type="component" value="Unassembled WGS sequence"/>
</dbReference>
<protein>
    <recommendedName>
        <fullName evidence="3">DUF3592 domain-containing protein</fullName>
    </recommendedName>
</protein>
<dbReference type="RefSeq" id="WP_101963688.1">
    <property type="nucleotide sequence ID" value="NZ_PKJS01000002.1"/>
</dbReference>
<comment type="caution">
    <text evidence="1">The sequence shown here is derived from an EMBL/GenBank/DDBJ whole genome shotgun (WGS) entry which is preliminary data.</text>
</comment>
<reference evidence="1 2" key="1">
    <citation type="submission" date="2017-12" db="EMBL/GenBank/DDBJ databases">
        <title>Phylogenetic diversity of female urinary microbiome.</title>
        <authorList>
            <person name="Thomas-White K."/>
            <person name="Wolfe A.J."/>
        </authorList>
    </citation>
    <scope>NUCLEOTIDE SEQUENCE [LARGE SCALE GENOMIC DNA]</scope>
    <source>
        <strain evidence="1 2">UMB0416</strain>
    </source>
</reference>
<evidence type="ECO:0000313" key="1">
    <source>
        <dbReference type="EMBL" id="PKZ69637.1"/>
    </source>
</evidence>
<evidence type="ECO:0000313" key="2">
    <source>
        <dbReference type="Proteomes" id="UP000234914"/>
    </source>
</evidence>